<evidence type="ECO:0000256" key="7">
    <source>
        <dbReference type="SAM" id="Phobius"/>
    </source>
</evidence>
<keyword evidence="5 7" id="KW-1133">Transmembrane helix</keyword>
<comment type="caution">
    <text evidence="8">The sequence shown here is derived from an EMBL/GenBank/DDBJ whole genome shotgun (WGS) entry which is preliminary data.</text>
</comment>
<comment type="similarity">
    <text evidence="2">Belongs to the polysaccharide synthase family.</text>
</comment>
<feature type="transmembrane region" description="Helical" evidence="7">
    <location>
        <begin position="260"/>
        <end position="278"/>
    </location>
</feature>
<feature type="transmembrane region" description="Helical" evidence="7">
    <location>
        <begin position="177"/>
        <end position="196"/>
    </location>
</feature>
<dbReference type="PANTHER" id="PTHR30250">
    <property type="entry name" value="PST FAMILY PREDICTED COLANIC ACID TRANSPORTER"/>
    <property type="match status" value="1"/>
</dbReference>
<proteinExistence type="inferred from homology"/>
<keyword evidence="9" id="KW-1185">Reference proteome</keyword>
<name>A0A109MUB6_9BACI</name>
<evidence type="ECO:0000313" key="8">
    <source>
        <dbReference type="EMBL" id="KWW14054.1"/>
    </source>
</evidence>
<dbReference type="PANTHER" id="PTHR30250:SF10">
    <property type="entry name" value="LIPOPOLYSACCHARIDE BIOSYNTHESIS PROTEIN WZXC"/>
    <property type="match status" value="1"/>
</dbReference>
<protein>
    <submittedName>
        <fullName evidence="8">Polysaccharide biosynthesis protein</fullName>
    </submittedName>
</protein>
<sequence length="490" mass="55542">MKENPINNKILNAAKWSSITEIAAKLVMPLTNMVLARLIAPEAFGVVATVTMITSFADMFTDAGFQKYLVQREFKGEREKHRYANVAFLTNFVLSILIWGIIIIFSEHIAVLVGNPGLGIVIAVACVQLPITAFSSIQMALYRRDFDFKTLFLVRMISLFIPVFVTIPLAFLGVSYWSLIIGTIFMQISNAVILTIKSKWKPKWFFDVRILKNMLSFSIWSMIEAFSIWLTTWVDAFIIASLLSEYFLGIYKTSTTMVNALMALVTASTVPVLFSALSRLQNDSEEFNRVFLKIQRVVSIIVFPLGIGVYLYSDLATQILLGNQWNEASDVIGIWALTSSLMIVFGNFCSEVYRAKGRPKLSFLAQVLHLVVLIPVCIISSKYGFWVLVYARSWIRMEFILVHFVIMKFVIGFPLLNIFRNIFPTAVSAIIMGVTGYTLQKLNEGILWELCSIMICILFYFGLLSLFPYIRKEMIGIGKKLLPNRVVIKK</sequence>
<dbReference type="AlphaFoldDB" id="A0A109MUB6"/>
<evidence type="ECO:0000256" key="6">
    <source>
        <dbReference type="ARBA" id="ARBA00023136"/>
    </source>
</evidence>
<dbReference type="Pfam" id="PF13440">
    <property type="entry name" value="Polysacc_synt_3"/>
    <property type="match status" value="1"/>
</dbReference>
<accession>A0A109MUB6</accession>
<dbReference type="RefSeq" id="WP_061143681.1">
    <property type="nucleotide sequence ID" value="NZ_LNNH01000040.1"/>
</dbReference>
<evidence type="ECO:0000256" key="4">
    <source>
        <dbReference type="ARBA" id="ARBA00022692"/>
    </source>
</evidence>
<comment type="subcellular location">
    <subcellularLocation>
        <location evidence="1">Cell membrane</location>
        <topology evidence="1">Multi-pass membrane protein</topology>
    </subcellularLocation>
</comment>
<dbReference type="EMBL" id="LNNH01000040">
    <property type="protein sequence ID" value="KWW14054.1"/>
    <property type="molecule type" value="Genomic_DNA"/>
</dbReference>
<reference evidence="8 9" key="1">
    <citation type="submission" date="2015-11" db="EMBL/GenBank/DDBJ databases">
        <title>Genome Sequence of Bacillus simplex strain VanAntwerpen2.</title>
        <authorList>
            <person name="Couger M.B."/>
        </authorList>
    </citation>
    <scope>NUCLEOTIDE SEQUENCE [LARGE SCALE GENOMIC DNA]</scope>
    <source>
        <strain evidence="8 9">VanAntwerpen02</strain>
    </source>
</reference>
<feature type="transmembrane region" description="Helical" evidence="7">
    <location>
        <begin position="422"/>
        <end position="440"/>
    </location>
</feature>
<feature type="transmembrane region" description="Helical" evidence="7">
    <location>
        <begin position="290"/>
        <end position="312"/>
    </location>
</feature>
<feature type="transmembrane region" description="Helical" evidence="7">
    <location>
        <begin position="86"/>
        <end position="106"/>
    </location>
</feature>
<dbReference type="InterPro" id="IPR050833">
    <property type="entry name" value="Poly_Biosynth_Transport"/>
</dbReference>
<feature type="transmembrane region" description="Helical" evidence="7">
    <location>
        <begin position="332"/>
        <end position="349"/>
    </location>
</feature>
<dbReference type="Proteomes" id="UP000064189">
    <property type="component" value="Unassembled WGS sequence"/>
</dbReference>
<organism evidence="8 9">
    <name type="scientific">Peribacillus simplex</name>
    <dbReference type="NCBI Taxonomy" id="1478"/>
    <lineage>
        <taxon>Bacteria</taxon>
        <taxon>Bacillati</taxon>
        <taxon>Bacillota</taxon>
        <taxon>Bacilli</taxon>
        <taxon>Bacillales</taxon>
        <taxon>Bacillaceae</taxon>
        <taxon>Peribacillus</taxon>
    </lineage>
</organism>
<feature type="transmembrane region" description="Helical" evidence="7">
    <location>
        <begin position="393"/>
        <end position="415"/>
    </location>
</feature>
<evidence type="ECO:0000256" key="5">
    <source>
        <dbReference type="ARBA" id="ARBA00022989"/>
    </source>
</evidence>
<keyword evidence="6 7" id="KW-0472">Membrane</keyword>
<feature type="transmembrane region" description="Helical" evidence="7">
    <location>
        <begin position="446"/>
        <end position="470"/>
    </location>
</feature>
<evidence type="ECO:0000313" key="9">
    <source>
        <dbReference type="Proteomes" id="UP000064189"/>
    </source>
</evidence>
<keyword evidence="4 7" id="KW-0812">Transmembrane</keyword>
<feature type="transmembrane region" description="Helical" evidence="7">
    <location>
        <begin position="118"/>
        <end position="140"/>
    </location>
</feature>
<evidence type="ECO:0000256" key="2">
    <source>
        <dbReference type="ARBA" id="ARBA00007430"/>
    </source>
</evidence>
<feature type="transmembrane region" description="Helical" evidence="7">
    <location>
        <begin position="361"/>
        <end position="381"/>
    </location>
</feature>
<evidence type="ECO:0000256" key="3">
    <source>
        <dbReference type="ARBA" id="ARBA00022475"/>
    </source>
</evidence>
<evidence type="ECO:0000256" key="1">
    <source>
        <dbReference type="ARBA" id="ARBA00004651"/>
    </source>
</evidence>
<gene>
    <name evidence="8" type="ORF">AS888_00540</name>
</gene>
<feature type="transmembrane region" description="Helical" evidence="7">
    <location>
        <begin position="152"/>
        <end position="171"/>
    </location>
</feature>
<dbReference type="CDD" id="cd13127">
    <property type="entry name" value="MATE_tuaB_like"/>
    <property type="match status" value="1"/>
</dbReference>
<feature type="transmembrane region" description="Helical" evidence="7">
    <location>
        <begin position="217"/>
        <end position="240"/>
    </location>
</feature>
<dbReference type="GO" id="GO:0005886">
    <property type="term" value="C:plasma membrane"/>
    <property type="evidence" value="ECO:0007669"/>
    <property type="project" value="UniProtKB-SubCell"/>
</dbReference>
<keyword evidence="3" id="KW-1003">Cell membrane</keyword>